<dbReference type="Proteomes" id="UP001247805">
    <property type="component" value="Unassembled WGS sequence"/>
</dbReference>
<name>A0ABU3SWP1_9ALTE</name>
<sequence>MLVTAPSPGRDWVTPEKALNEKSVKAMINEVTVANTLLTAIDGQQIRTMTPPCFDQMAKDGNYIEAVKNQFVGIKGLEAPNFASVAIFQ</sequence>
<reference evidence="1 2" key="1">
    <citation type="submission" date="2023-10" db="EMBL/GenBank/DDBJ databases">
        <title>Glaciecola aquimarina strain GGW-M5 nov., isolated from a coastal seawater.</title>
        <authorList>
            <person name="Bayburt H."/>
            <person name="Kim J.M."/>
            <person name="Choi B.J."/>
            <person name="Jeon C.O."/>
        </authorList>
    </citation>
    <scope>NUCLEOTIDE SEQUENCE [LARGE SCALE GENOMIC DNA]</scope>
    <source>
        <strain evidence="1 2">KCTC 32108</strain>
    </source>
</reference>
<dbReference type="RefSeq" id="WP_316026030.1">
    <property type="nucleotide sequence ID" value="NZ_JAWDIO010000002.1"/>
</dbReference>
<protein>
    <submittedName>
        <fullName evidence="1">Uncharacterized protein</fullName>
    </submittedName>
</protein>
<organism evidence="1 2">
    <name type="scientific">Paraglaciecola aquimarina</name>
    <dbReference type="NCBI Taxonomy" id="1235557"/>
    <lineage>
        <taxon>Bacteria</taxon>
        <taxon>Pseudomonadati</taxon>
        <taxon>Pseudomonadota</taxon>
        <taxon>Gammaproteobacteria</taxon>
        <taxon>Alteromonadales</taxon>
        <taxon>Alteromonadaceae</taxon>
        <taxon>Paraglaciecola</taxon>
    </lineage>
</organism>
<gene>
    <name evidence="1" type="ORF">RS130_11240</name>
</gene>
<evidence type="ECO:0000313" key="2">
    <source>
        <dbReference type="Proteomes" id="UP001247805"/>
    </source>
</evidence>
<comment type="caution">
    <text evidence="1">The sequence shown here is derived from an EMBL/GenBank/DDBJ whole genome shotgun (WGS) entry which is preliminary data.</text>
</comment>
<evidence type="ECO:0000313" key="1">
    <source>
        <dbReference type="EMBL" id="MDU0354430.1"/>
    </source>
</evidence>
<dbReference type="EMBL" id="JAWDIO010000002">
    <property type="protein sequence ID" value="MDU0354430.1"/>
    <property type="molecule type" value="Genomic_DNA"/>
</dbReference>
<proteinExistence type="predicted"/>
<keyword evidence="2" id="KW-1185">Reference proteome</keyword>
<accession>A0ABU3SWP1</accession>